<feature type="region of interest" description="Disordered" evidence="1">
    <location>
        <begin position="1646"/>
        <end position="1676"/>
    </location>
</feature>
<feature type="region of interest" description="Disordered" evidence="1">
    <location>
        <begin position="298"/>
        <end position="529"/>
    </location>
</feature>
<dbReference type="RefSeq" id="XP_001880345.1">
    <property type="nucleotide sequence ID" value="XM_001880310.1"/>
</dbReference>
<feature type="region of interest" description="Disordered" evidence="1">
    <location>
        <begin position="197"/>
        <end position="222"/>
    </location>
</feature>
<dbReference type="SUPFAM" id="SSF48425">
    <property type="entry name" value="Sec7 domain"/>
    <property type="match status" value="1"/>
</dbReference>
<feature type="compositionally biased region" description="Polar residues" evidence="1">
    <location>
        <begin position="737"/>
        <end position="750"/>
    </location>
</feature>
<dbReference type="Gene3D" id="2.30.29.30">
    <property type="entry name" value="Pleckstrin-homology domain (PH domain)/Phosphotyrosine-binding domain (PTB)"/>
    <property type="match status" value="1"/>
</dbReference>
<dbReference type="GO" id="GO:0005085">
    <property type="term" value="F:guanyl-nucleotide exchange factor activity"/>
    <property type="evidence" value="ECO:0007669"/>
    <property type="project" value="InterPro"/>
</dbReference>
<accession>B0D877</accession>
<feature type="region of interest" description="Disordered" evidence="1">
    <location>
        <begin position="22"/>
        <end position="171"/>
    </location>
</feature>
<feature type="compositionally biased region" description="Polar residues" evidence="1">
    <location>
        <begin position="372"/>
        <end position="390"/>
    </location>
</feature>
<feature type="compositionally biased region" description="Polar residues" evidence="1">
    <location>
        <begin position="1059"/>
        <end position="1070"/>
    </location>
</feature>
<dbReference type="STRING" id="486041.B0D877"/>
<feature type="compositionally biased region" description="Polar residues" evidence="1">
    <location>
        <begin position="604"/>
        <end position="613"/>
    </location>
</feature>
<dbReference type="InterPro" id="IPR035999">
    <property type="entry name" value="Sec7_dom_sf"/>
</dbReference>
<dbReference type="EMBL" id="DS547100">
    <property type="protein sequence ID" value="EDR09032.1"/>
    <property type="molecule type" value="Genomic_DNA"/>
</dbReference>
<dbReference type="InParanoid" id="B0D877"/>
<feature type="compositionally biased region" description="Basic and acidic residues" evidence="1">
    <location>
        <begin position="680"/>
        <end position="695"/>
    </location>
</feature>
<feature type="compositionally biased region" description="Low complexity" evidence="1">
    <location>
        <begin position="429"/>
        <end position="440"/>
    </location>
</feature>
<dbReference type="InterPro" id="IPR000904">
    <property type="entry name" value="Sec7_dom"/>
</dbReference>
<sequence>MADQEPQPTRAEQRMMAVAKLKRAASVPRLKDGRRPPMHVEAVSEGEKPVVNGVASEEVEEEVREVQISYSEAEKLASDTEQGQPDDDKNVDPDSPPPEENTPEAEIEVDVEEERPFSPGLNTRSKRRSRSRSRSRGSKDFKGKARGAQSPVQQVAGDSSPDEGPPLLHPIALPMLTPLLSPIPSHFALLQQSRLLRSPTPASPEPSLFYPGTSPPTPIPLPTLEALQRGLIRSNSAGSTAAGRRMAMHKLTGGTETYDSSPPPTPPPLPGKLGRNNTVAGGERIAARQLMFSRLGGRLNKDFEEQQTSGAEDRTAPSPTPRRRRRSRRASASVNTANAQISDSELVTTSPNTPLVPQTPLPLPLEAFANLRAQSATPNQASSSRNQSNERAVEPPPSLPQTEPETEPPEPRRRSVLVEEEDDVEDRIPSLPLPVNNSLPGTPPQWYSPHIASLRTPQFSNPPSNGSSDSVSGTGVLPVYLSQRSPSRNGPFPTSPFTTPLKEEKPPGDEDEEQVLYPAESRPRTPYVSNMEFDREISWVASPVPEIRMPIDDKEDDEEGEEVEVHQEDPDDEYVEYEDPPLSASSSTGFSPQDVEAFDDISPRMSTSSKSIVVESETSLDAIPPHHIPTSPSLAALSQTASFTLASDVSMSPQTYPARLSIASRIQSDRSPLNGDFTDWEDRFPSAEPSTKRNGESSSPSTWDKLKSTFTRTGSSSGRRSRTNSIVTRERRDHTDSSISRESGASVNSGRTDKGETILFQHQPQQQPLMQSPSASASILSLSHAPPRGGASPIPPVASGDMAKYRNAKLFPFPGMKQLQEQRRVATGGYPASASSPDVSMAYSGQEDVQTPPPTSHSLTLNSSFNPESGELSSLGSGPPSASHTDVFTISPISPQNGSSLNLKLPMTLPGVKQWLSKNNKKKTVPHQSLSPSASASFSPPPIELQNSFNSNKKASLTDLLRVKETELGTDWEDIGITPTSTKSNTLLGKRLNGPELKERVETPSLNGTPYHTDTEKTPKAKKIMPPSFAMSSEPRHLSPDDQPPPSTSRSERPVSGTPYPSSSLSDYPNHSTSESESTSSSSLSHPSQGSAVLERLEENLTRGSRNPMLVNVVDDPPRKLLLSSPVLQVVDPNTVKDRFLFLFSDILVIAKPVSHDQDNFMDAYKPSPPDRKYVVKSVVLLRNLRFFPDRTEFQSRTGNNSPVPRNPLVRSFVLNFSKDPDYAITTLFSKSNIPDDPQLLGQLLFKTIDLDRARLGDYLSRRTSKIVLKTYLDSFGFAGLRIDIALKVFLQSLHVSPKSTQSHGASEYLLDFFAVRWYEANAKSVAYDKDMAIRLVRGLVQLNDLLHDGIADEAGRSDDVKRNITSRDFVDAFRRTDVRCLVSDEFLEDVYDSIRSERLCQARYPSPTSSADLQVTIKRQLPARLTYKIQSDPIIFRIPHVDPSFSIQLYGQDLVFDPPVLTFAKSSEASFRVMGTSLGSKTVTLCRSGPNAVNYAGLPISHTVVVERAFMRNTFQLAFSNHTGLKRRYMFSVDDPLIRHQWAVSLKRQINNATAAAELSTGSSTPVASTFLQAAESVAFKVLQEILIGTSIPSNPPSSKGPLHRHNISSQSSHGSVNINGGLTVDHRGSPQSLAALVRSKSRSKVYHRHGAGKNELDLSNNAKSRSPLENGGGDLFENSVVYDQSVRIEGNVWSGRDLQMQCQQNSSIPLVLAFLRVDSQEHVTP</sequence>
<dbReference type="Gene3D" id="1.10.220.20">
    <property type="match status" value="1"/>
</dbReference>
<dbReference type="PROSITE" id="PS50190">
    <property type="entry name" value="SEC7"/>
    <property type="match status" value="1"/>
</dbReference>
<dbReference type="Gene3D" id="1.10.1000.11">
    <property type="entry name" value="Arf Nucleotide-binding Site Opener,domain 2"/>
    <property type="match status" value="1"/>
</dbReference>
<feature type="region of interest" description="Disordered" evidence="1">
    <location>
        <begin position="235"/>
        <end position="278"/>
    </location>
</feature>
<feature type="region of interest" description="Disordered" evidence="1">
    <location>
        <begin position="547"/>
        <end position="613"/>
    </location>
</feature>
<dbReference type="SUPFAM" id="SSF50729">
    <property type="entry name" value="PH domain-like"/>
    <property type="match status" value="1"/>
</dbReference>
<dbReference type="HOGENOM" id="CLU_001294_0_0_1"/>
<feature type="region of interest" description="Disordered" evidence="1">
    <location>
        <begin position="822"/>
        <end position="883"/>
    </location>
</feature>
<feature type="compositionally biased region" description="Polar residues" evidence="1">
    <location>
        <begin position="1609"/>
        <end position="1622"/>
    </location>
</feature>
<feature type="compositionally biased region" description="Acidic residues" evidence="1">
    <location>
        <begin position="569"/>
        <end position="579"/>
    </location>
</feature>
<feature type="compositionally biased region" description="Low complexity" evidence="1">
    <location>
        <begin position="1071"/>
        <end position="1088"/>
    </location>
</feature>
<reference evidence="3 4" key="1">
    <citation type="journal article" date="2008" name="Nature">
        <title>The genome of Laccaria bicolor provides insights into mycorrhizal symbiosis.</title>
        <authorList>
            <person name="Martin F."/>
            <person name="Aerts A."/>
            <person name="Ahren D."/>
            <person name="Brun A."/>
            <person name="Danchin E.G.J."/>
            <person name="Duchaussoy F."/>
            <person name="Gibon J."/>
            <person name="Kohler A."/>
            <person name="Lindquist E."/>
            <person name="Pereda V."/>
            <person name="Salamov A."/>
            <person name="Shapiro H.J."/>
            <person name="Wuyts J."/>
            <person name="Blaudez D."/>
            <person name="Buee M."/>
            <person name="Brokstein P."/>
            <person name="Canbaeck B."/>
            <person name="Cohen D."/>
            <person name="Courty P.E."/>
            <person name="Coutinho P.M."/>
            <person name="Delaruelle C."/>
            <person name="Detter J.C."/>
            <person name="Deveau A."/>
            <person name="DiFazio S."/>
            <person name="Duplessis S."/>
            <person name="Fraissinet-Tachet L."/>
            <person name="Lucic E."/>
            <person name="Frey-Klett P."/>
            <person name="Fourrey C."/>
            <person name="Feussner I."/>
            <person name="Gay G."/>
            <person name="Grimwood J."/>
            <person name="Hoegger P.J."/>
            <person name="Jain P."/>
            <person name="Kilaru S."/>
            <person name="Labbe J."/>
            <person name="Lin Y.C."/>
            <person name="Legue V."/>
            <person name="Le Tacon F."/>
            <person name="Marmeisse R."/>
            <person name="Melayah D."/>
            <person name="Montanini B."/>
            <person name="Muratet M."/>
            <person name="Nehls U."/>
            <person name="Niculita-Hirzel H."/>
            <person name="Oudot-Le Secq M.P."/>
            <person name="Peter M."/>
            <person name="Quesneville H."/>
            <person name="Rajashekar B."/>
            <person name="Reich M."/>
            <person name="Rouhier N."/>
            <person name="Schmutz J."/>
            <person name="Yin T."/>
            <person name="Chalot M."/>
            <person name="Henrissat B."/>
            <person name="Kuees U."/>
            <person name="Lucas S."/>
            <person name="Van de Peer Y."/>
            <person name="Podila G.K."/>
            <person name="Polle A."/>
            <person name="Pukkila P.J."/>
            <person name="Richardson P.M."/>
            <person name="Rouze P."/>
            <person name="Sanders I.R."/>
            <person name="Stajich J.E."/>
            <person name="Tunlid A."/>
            <person name="Tuskan G."/>
            <person name="Grigoriev I.V."/>
        </authorList>
    </citation>
    <scope>NUCLEOTIDE SEQUENCE [LARGE SCALE GENOMIC DNA]</scope>
    <source>
        <strain evidence="4">S238N-H82 / ATCC MYA-4686</strain>
    </source>
</reference>
<evidence type="ECO:0000256" key="1">
    <source>
        <dbReference type="SAM" id="MobiDB-lite"/>
    </source>
</evidence>
<feature type="compositionally biased region" description="Low complexity" evidence="1">
    <location>
        <begin position="761"/>
        <end position="787"/>
    </location>
</feature>
<evidence type="ECO:0000259" key="2">
    <source>
        <dbReference type="PROSITE" id="PS50190"/>
    </source>
</evidence>
<gene>
    <name evidence="3" type="ORF">LACBIDRAFT_296202</name>
</gene>
<organism evidence="4">
    <name type="scientific">Laccaria bicolor (strain S238N-H82 / ATCC MYA-4686)</name>
    <name type="common">Bicoloured deceiver</name>
    <name type="synonym">Laccaria laccata var. bicolor</name>
    <dbReference type="NCBI Taxonomy" id="486041"/>
    <lineage>
        <taxon>Eukaryota</taxon>
        <taxon>Fungi</taxon>
        <taxon>Dikarya</taxon>
        <taxon>Basidiomycota</taxon>
        <taxon>Agaricomycotina</taxon>
        <taxon>Agaricomycetes</taxon>
        <taxon>Agaricomycetidae</taxon>
        <taxon>Agaricales</taxon>
        <taxon>Agaricineae</taxon>
        <taxon>Hydnangiaceae</taxon>
        <taxon>Laccaria</taxon>
    </lineage>
</organism>
<dbReference type="OrthoDB" id="430364at2759"/>
<feature type="region of interest" description="Disordered" evidence="1">
    <location>
        <begin position="920"/>
        <end position="950"/>
    </location>
</feature>
<keyword evidence="4" id="KW-1185">Reference proteome</keyword>
<feature type="compositionally biased region" description="Pro residues" evidence="1">
    <location>
        <begin position="261"/>
        <end position="270"/>
    </location>
</feature>
<dbReference type="SMART" id="SM00222">
    <property type="entry name" value="Sec7"/>
    <property type="match status" value="1"/>
</dbReference>
<feature type="compositionally biased region" description="Acidic residues" evidence="1">
    <location>
        <begin position="101"/>
        <end position="113"/>
    </location>
</feature>
<feature type="compositionally biased region" description="Polar residues" evidence="1">
    <location>
        <begin position="856"/>
        <end position="866"/>
    </location>
</feature>
<feature type="compositionally biased region" description="Polar residues" evidence="1">
    <location>
        <begin position="334"/>
        <end position="350"/>
    </location>
</feature>
<feature type="compositionally biased region" description="Basic residues" evidence="1">
    <location>
        <begin position="124"/>
        <end position="136"/>
    </location>
</feature>
<dbReference type="InterPro" id="IPR011993">
    <property type="entry name" value="PH-like_dom_sf"/>
</dbReference>
<dbReference type="KEGG" id="lbc:LACBIDRAFT_296202"/>
<name>B0D877_LACBS</name>
<proteinExistence type="predicted"/>
<feature type="domain" description="SEC7" evidence="2">
    <location>
        <begin position="1217"/>
        <end position="1398"/>
    </location>
</feature>
<dbReference type="InterPro" id="IPR023394">
    <property type="entry name" value="Sec7_C_sf"/>
</dbReference>
<protein>
    <submittedName>
        <fullName evidence="3">Predicted protein</fullName>
    </submittedName>
</protein>
<dbReference type="GO" id="GO:0032012">
    <property type="term" value="P:regulation of ARF protein signal transduction"/>
    <property type="evidence" value="ECO:0007669"/>
    <property type="project" value="InterPro"/>
</dbReference>
<dbReference type="Pfam" id="PF01369">
    <property type="entry name" value="Sec7"/>
    <property type="match status" value="1"/>
</dbReference>
<feature type="compositionally biased region" description="Polar residues" evidence="1">
    <location>
        <begin position="455"/>
        <end position="473"/>
    </location>
</feature>
<dbReference type="GeneID" id="6075827"/>
<feature type="compositionally biased region" description="Acidic residues" evidence="1">
    <location>
        <begin position="553"/>
        <end position="562"/>
    </location>
</feature>
<feature type="region of interest" description="Disordered" evidence="1">
    <location>
        <begin position="663"/>
        <end position="800"/>
    </location>
</feature>
<feature type="compositionally biased region" description="Low complexity" evidence="1">
    <location>
        <begin position="708"/>
        <end position="718"/>
    </location>
</feature>
<evidence type="ECO:0000313" key="4">
    <source>
        <dbReference type="Proteomes" id="UP000001194"/>
    </source>
</evidence>
<feature type="region of interest" description="Disordered" evidence="1">
    <location>
        <begin position="975"/>
        <end position="1091"/>
    </location>
</feature>
<feature type="compositionally biased region" description="Polar residues" evidence="1">
    <location>
        <begin position="978"/>
        <end position="987"/>
    </location>
</feature>
<evidence type="ECO:0000313" key="3">
    <source>
        <dbReference type="EMBL" id="EDR09032.1"/>
    </source>
</evidence>
<feature type="compositionally biased region" description="Low complexity" evidence="1">
    <location>
        <begin position="929"/>
        <end position="938"/>
    </location>
</feature>
<dbReference type="Proteomes" id="UP000001194">
    <property type="component" value="Unassembled WGS sequence"/>
</dbReference>
<feature type="compositionally biased region" description="Low complexity" evidence="1">
    <location>
        <begin position="867"/>
        <end position="881"/>
    </location>
</feature>
<feature type="region of interest" description="Disordered" evidence="1">
    <location>
        <begin position="1594"/>
        <end position="1629"/>
    </location>
</feature>